<dbReference type="RefSeq" id="WP_124876677.1">
    <property type="nucleotide sequence ID" value="NZ_RQJO01000009.1"/>
</dbReference>
<name>A0A3P1BNM5_9BACT</name>
<keyword evidence="2" id="KW-0808">Transferase</keyword>
<dbReference type="EMBL" id="RQJO01000009">
    <property type="protein sequence ID" value="RRB02513.1"/>
    <property type="molecule type" value="Genomic_DNA"/>
</dbReference>
<accession>A0A3P1BNM5</accession>
<dbReference type="InterPro" id="IPR011009">
    <property type="entry name" value="Kinase-like_dom_sf"/>
</dbReference>
<dbReference type="Proteomes" id="UP000271925">
    <property type="component" value="Unassembled WGS sequence"/>
</dbReference>
<sequence length="364" mass="41657">MTNRQSIYYWKCDRPSAFFALDERDEDLESSAIERLLRPVLVDYFRSDAVSLRSGNGQGNHLTYVATVGHTQRFIRLENGPEGDDFMEIEARVLREIKALGIPAPAVFAADATRSVVPFAYQILEYVPYPDLNRLYKEGKLNLPVIAEKIGQYVAKWQTIQFSSFGPFDPAKLRKEDRLLGLHPRYRDYFLLNWEKHLDFLVQKRFLSASESTEIRQLVQKYDAYLEVDEGCLVHKDLALWNMLGVSDEVIAFIDWDDTVSGDATDDLSLLACFHSGEVVMAAMKGYQKVKPLPENFLIRFWLHLLRNMIVKAVIRVGANYFDRQSDFFLIGSGSSGASLKTFTLQRIKTACLGLQNLKHVHDL</sequence>
<reference evidence="2 3" key="1">
    <citation type="submission" date="2018-11" db="EMBL/GenBank/DDBJ databases">
        <authorList>
            <person name="Zhou Z."/>
            <person name="Wang G."/>
        </authorList>
    </citation>
    <scope>NUCLEOTIDE SEQUENCE [LARGE SCALE GENOMIC DNA]</scope>
    <source>
        <strain evidence="2 3">KCTC52004</strain>
    </source>
</reference>
<comment type="caution">
    <text evidence="2">The sequence shown here is derived from an EMBL/GenBank/DDBJ whole genome shotgun (WGS) entry which is preliminary data.</text>
</comment>
<dbReference type="InterPro" id="IPR051678">
    <property type="entry name" value="AGP_Transferase"/>
</dbReference>
<feature type="domain" description="Aminoglycoside phosphotransferase" evidence="1">
    <location>
        <begin position="58"/>
        <end position="272"/>
    </location>
</feature>
<organism evidence="2 3">
    <name type="scientific">Larkinella rosea</name>
    <dbReference type="NCBI Taxonomy" id="2025312"/>
    <lineage>
        <taxon>Bacteria</taxon>
        <taxon>Pseudomonadati</taxon>
        <taxon>Bacteroidota</taxon>
        <taxon>Cytophagia</taxon>
        <taxon>Cytophagales</taxon>
        <taxon>Spirosomataceae</taxon>
        <taxon>Larkinella</taxon>
    </lineage>
</organism>
<dbReference type="InterPro" id="IPR002575">
    <property type="entry name" value="Aminoglycoside_PTrfase"/>
</dbReference>
<dbReference type="PANTHER" id="PTHR21310">
    <property type="entry name" value="AMINOGLYCOSIDE PHOSPHOTRANSFERASE-RELATED-RELATED"/>
    <property type="match status" value="1"/>
</dbReference>
<dbReference type="SUPFAM" id="SSF56112">
    <property type="entry name" value="Protein kinase-like (PK-like)"/>
    <property type="match status" value="1"/>
</dbReference>
<evidence type="ECO:0000259" key="1">
    <source>
        <dbReference type="Pfam" id="PF01636"/>
    </source>
</evidence>
<dbReference type="PANTHER" id="PTHR21310:SF15">
    <property type="entry name" value="AMINOGLYCOSIDE PHOSPHOTRANSFERASE DOMAIN-CONTAINING PROTEIN"/>
    <property type="match status" value="1"/>
</dbReference>
<gene>
    <name evidence="2" type="ORF">EHT25_18835</name>
</gene>
<dbReference type="GO" id="GO:0016740">
    <property type="term" value="F:transferase activity"/>
    <property type="evidence" value="ECO:0007669"/>
    <property type="project" value="UniProtKB-KW"/>
</dbReference>
<dbReference type="OrthoDB" id="1099773at2"/>
<proteinExistence type="predicted"/>
<evidence type="ECO:0000313" key="3">
    <source>
        <dbReference type="Proteomes" id="UP000271925"/>
    </source>
</evidence>
<dbReference type="Gene3D" id="3.90.1200.10">
    <property type="match status" value="1"/>
</dbReference>
<dbReference type="AlphaFoldDB" id="A0A3P1BNM5"/>
<dbReference type="Pfam" id="PF01636">
    <property type="entry name" value="APH"/>
    <property type="match status" value="1"/>
</dbReference>
<protein>
    <submittedName>
        <fullName evidence="2">Aminoglycoside phosphotransferase family protein</fullName>
    </submittedName>
</protein>
<evidence type="ECO:0000313" key="2">
    <source>
        <dbReference type="EMBL" id="RRB02513.1"/>
    </source>
</evidence>
<keyword evidence="3" id="KW-1185">Reference proteome</keyword>